<dbReference type="AlphaFoldDB" id="A0A1D2JNB5"/>
<evidence type="ECO:0000313" key="2">
    <source>
        <dbReference type="Proteomes" id="UP000242814"/>
    </source>
</evidence>
<name>A0A1D2JNB5_PARBR</name>
<proteinExistence type="predicted"/>
<organism evidence="1 2">
    <name type="scientific">Paracoccidioides brasiliensis</name>
    <dbReference type="NCBI Taxonomy" id="121759"/>
    <lineage>
        <taxon>Eukaryota</taxon>
        <taxon>Fungi</taxon>
        <taxon>Dikarya</taxon>
        <taxon>Ascomycota</taxon>
        <taxon>Pezizomycotina</taxon>
        <taxon>Eurotiomycetes</taxon>
        <taxon>Eurotiomycetidae</taxon>
        <taxon>Onygenales</taxon>
        <taxon>Ajellomycetaceae</taxon>
        <taxon>Paracoccidioides</taxon>
    </lineage>
</organism>
<accession>A0A1D2JNB5</accession>
<comment type="caution">
    <text evidence="1">The sequence shown here is derived from an EMBL/GenBank/DDBJ whole genome shotgun (WGS) entry which is preliminary data.</text>
</comment>
<sequence>MASPHIPLPCIFPYASEESRDIATNDEAAGHQLDGVSQLELVSGNPVGVIGSTVPSWFRFPGMSWLRYDDLDPVDQSASSIQMLFGPLGPFAFQHLREET</sequence>
<dbReference type="Proteomes" id="UP000242814">
    <property type="component" value="Unassembled WGS sequence"/>
</dbReference>
<evidence type="ECO:0000313" key="1">
    <source>
        <dbReference type="EMBL" id="ODH44696.1"/>
    </source>
</evidence>
<gene>
    <name evidence="1" type="ORF">ACO22_00773</name>
</gene>
<protein>
    <submittedName>
        <fullName evidence="1">Uncharacterized protein</fullName>
    </submittedName>
</protein>
<reference evidence="1 2" key="1">
    <citation type="submission" date="2016-06" db="EMBL/GenBank/DDBJ databases">
        <authorList>
            <person name="Kjaerup R.B."/>
            <person name="Dalgaard T.S."/>
            <person name="Juul-Madsen H.R."/>
        </authorList>
    </citation>
    <scope>NUCLEOTIDE SEQUENCE [LARGE SCALE GENOMIC DNA]</scope>
    <source>
        <strain evidence="1 2">Pb300</strain>
    </source>
</reference>
<dbReference type="EMBL" id="LZYO01000017">
    <property type="protein sequence ID" value="ODH44696.1"/>
    <property type="molecule type" value="Genomic_DNA"/>
</dbReference>